<evidence type="ECO:0000313" key="5">
    <source>
        <dbReference type="EMBL" id="RWY57354.1"/>
    </source>
</evidence>
<dbReference type="SMART" id="SM00382">
    <property type="entry name" value="AAA"/>
    <property type="match status" value="1"/>
</dbReference>
<dbReference type="CDD" id="cd03230">
    <property type="entry name" value="ABC_DR_subfamily_A"/>
    <property type="match status" value="1"/>
</dbReference>
<reference evidence="5 6" key="1">
    <citation type="submission" date="2019-01" db="EMBL/GenBank/DDBJ databases">
        <title>Mucilaginibacter antarcticum sp. nov., isolated from antarctic soil.</title>
        <authorList>
            <person name="Yan Y.-Q."/>
            <person name="Du Z.-J."/>
        </authorList>
    </citation>
    <scope>NUCLEOTIDE SEQUENCE [LARGE SCALE GENOMIC DNA]</scope>
    <source>
        <strain evidence="5 6">F01003</strain>
    </source>
</reference>
<dbReference type="AlphaFoldDB" id="A0A444MUN7"/>
<feature type="domain" description="ABC transporter" evidence="4">
    <location>
        <begin position="2"/>
        <end position="227"/>
    </location>
</feature>
<dbReference type="InterPro" id="IPR003593">
    <property type="entry name" value="AAA+_ATPase"/>
</dbReference>
<comment type="caution">
    <text evidence="5">The sequence shown here is derived from an EMBL/GenBank/DDBJ whole genome shotgun (WGS) entry which is preliminary data.</text>
</comment>
<dbReference type="PANTHER" id="PTHR42939">
    <property type="entry name" value="ABC TRANSPORTER ATP-BINDING PROTEIN ALBC-RELATED"/>
    <property type="match status" value="1"/>
</dbReference>
<dbReference type="Gene3D" id="3.40.50.300">
    <property type="entry name" value="P-loop containing nucleotide triphosphate hydrolases"/>
    <property type="match status" value="1"/>
</dbReference>
<dbReference type="PROSITE" id="PS50893">
    <property type="entry name" value="ABC_TRANSPORTER_2"/>
    <property type="match status" value="1"/>
</dbReference>
<keyword evidence="1" id="KW-0813">Transport</keyword>
<dbReference type="GO" id="GO:0016887">
    <property type="term" value="F:ATP hydrolysis activity"/>
    <property type="evidence" value="ECO:0007669"/>
    <property type="project" value="InterPro"/>
</dbReference>
<evidence type="ECO:0000256" key="1">
    <source>
        <dbReference type="ARBA" id="ARBA00022448"/>
    </source>
</evidence>
<evidence type="ECO:0000256" key="3">
    <source>
        <dbReference type="ARBA" id="ARBA00022840"/>
    </source>
</evidence>
<gene>
    <name evidence="5" type="ORF">EPL05_02135</name>
</gene>
<dbReference type="OrthoDB" id="9785229at2"/>
<protein>
    <submittedName>
        <fullName evidence="5">ABC transporter ATP-binding protein</fullName>
    </submittedName>
</protein>
<accession>A0A444MUN7</accession>
<proteinExistence type="predicted"/>
<dbReference type="SUPFAM" id="SSF52540">
    <property type="entry name" value="P-loop containing nucleoside triphosphate hydrolases"/>
    <property type="match status" value="1"/>
</dbReference>
<dbReference type="EMBL" id="SBIW01000001">
    <property type="protein sequence ID" value="RWY57354.1"/>
    <property type="molecule type" value="Genomic_DNA"/>
</dbReference>
<keyword evidence="6" id="KW-1185">Reference proteome</keyword>
<dbReference type="InterPro" id="IPR003439">
    <property type="entry name" value="ABC_transporter-like_ATP-bd"/>
</dbReference>
<dbReference type="InterPro" id="IPR051782">
    <property type="entry name" value="ABC_Transporter_VariousFunc"/>
</dbReference>
<organism evidence="5 6">
    <name type="scientific">Mucilaginibacter gilvus</name>
    <dbReference type="NCBI Taxonomy" id="2305909"/>
    <lineage>
        <taxon>Bacteria</taxon>
        <taxon>Pseudomonadati</taxon>
        <taxon>Bacteroidota</taxon>
        <taxon>Sphingobacteriia</taxon>
        <taxon>Sphingobacteriales</taxon>
        <taxon>Sphingobacteriaceae</taxon>
        <taxon>Mucilaginibacter</taxon>
    </lineage>
</organism>
<dbReference type="RefSeq" id="WP_128531860.1">
    <property type="nucleotide sequence ID" value="NZ_SBIW01000001.1"/>
</dbReference>
<evidence type="ECO:0000313" key="6">
    <source>
        <dbReference type="Proteomes" id="UP000286701"/>
    </source>
</evidence>
<dbReference type="Pfam" id="PF00005">
    <property type="entry name" value="ABC_tran"/>
    <property type="match status" value="1"/>
</dbReference>
<evidence type="ECO:0000256" key="2">
    <source>
        <dbReference type="ARBA" id="ARBA00022741"/>
    </source>
</evidence>
<sequence length="279" mass="31139">MIQFNNLSFGYSPKKLLYKNLTLEIQSGSIYGLLGKNGAGKSTLLKNMVGTLFPVEGSVMVNGMVPKTRKPSFLQTIYYIAEDVYVPALTIKQYKNLFAPFYPLFDSDNFYRYLTELEVSVDGKLNKLSFGQQKKFVIAFALACNTRVLLMDEPTNGLDIPSKSQFRKLIASVMNEDRIIFISTHQIRDLENMIDNVIIVDDGKLLLHASVADIADKVCFKTVSEIPAGVKVLYSEKMLRGTAVVMENIDGDDSGLNLEQLFNGVTENPAMAKQIFSTN</sequence>
<evidence type="ECO:0000259" key="4">
    <source>
        <dbReference type="PROSITE" id="PS50893"/>
    </source>
</evidence>
<dbReference type="GO" id="GO:0005524">
    <property type="term" value="F:ATP binding"/>
    <property type="evidence" value="ECO:0007669"/>
    <property type="project" value="UniProtKB-KW"/>
</dbReference>
<keyword evidence="2" id="KW-0547">Nucleotide-binding</keyword>
<name>A0A444MUN7_9SPHI</name>
<keyword evidence="3 5" id="KW-0067">ATP-binding</keyword>
<dbReference type="InterPro" id="IPR027417">
    <property type="entry name" value="P-loop_NTPase"/>
</dbReference>
<dbReference type="Proteomes" id="UP000286701">
    <property type="component" value="Unassembled WGS sequence"/>
</dbReference>
<dbReference type="PANTHER" id="PTHR42939:SF1">
    <property type="entry name" value="ABC TRANSPORTER ATP-BINDING PROTEIN ALBC-RELATED"/>
    <property type="match status" value="1"/>
</dbReference>